<dbReference type="AlphaFoldDB" id="A0A392N6M4"/>
<evidence type="ECO:0000313" key="3">
    <source>
        <dbReference type="Proteomes" id="UP000265520"/>
    </source>
</evidence>
<accession>A0A392N6M4</accession>
<reference evidence="2 3" key="1">
    <citation type="journal article" date="2018" name="Front. Plant Sci.">
        <title>Red Clover (Trifolium pratense) and Zigzag Clover (T. medium) - A Picture of Genomic Similarities and Differences.</title>
        <authorList>
            <person name="Dluhosova J."/>
            <person name="Istvanek J."/>
            <person name="Nedelnik J."/>
            <person name="Repkova J."/>
        </authorList>
    </citation>
    <scope>NUCLEOTIDE SEQUENCE [LARGE SCALE GENOMIC DNA]</scope>
    <source>
        <strain evidence="3">cv. 10/8</strain>
        <tissue evidence="2">Leaf</tissue>
    </source>
</reference>
<dbReference type="EMBL" id="LXQA010029296">
    <property type="protein sequence ID" value="MCH95242.1"/>
    <property type="molecule type" value="Genomic_DNA"/>
</dbReference>
<evidence type="ECO:0000313" key="2">
    <source>
        <dbReference type="EMBL" id="MCH95242.1"/>
    </source>
</evidence>
<gene>
    <name evidence="2" type="ORF">A2U01_0016217</name>
</gene>
<proteinExistence type="predicted"/>
<keyword evidence="3" id="KW-1185">Reference proteome</keyword>
<dbReference type="Proteomes" id="UP000265520">
    <property type="component" value="Unassembled WGS sequence"/>
</dbReference>
<organism evidence="2 3">
    <name type="scientific">Trifolium medium</name>
    <dbReference type="NCBI Taxonomy" id="97028"/>
    <lineage>
        <taxon>Eukaryota</taxon>
        <taxon>Viridiplantae</taxon>
        <taxon>Streptophyta</taxon>
        <taxon>Embryophyta</taxon>
        <taxon>Tracheophyta</taxon>
        <taxon>Spermatophyta</taxon>
        <taxon>Magnoliopsida</taxon>
        <taxon>eudicotyledons</taxon>
        <taxon>Gunneridae</taxon>
        <taxon>Pentapetalae</taxon>
        <taxon>rosids</taxon>
        <taxon>fabids</taxon>
        <taxon>Fabales</taxon>
        <taxon>Fabaceae</taxon>
        <taxon>Papilionoideae</taxon>
        <taxon>50 kb inversion clade</taxon>
        <taxon>NPAAA clade</taxon>
        <taxon>Hologalegina</taxon>
        <taxon>IRL clade</taxon>
        <taxon>Trifolieae</taxon>
        <taxon>Trifolium</taxon>
    </lineage>
</organism>
<evidence type="ECO:0000256" key="1">
    <source>
        <dbReference type="SAM" id="MobiDB-lite"/>
    </source>
</evidence>
<protein>
    <submittedName>
        <fullName evidence="2">Uncharacterized protein</fullName>
    </submittedName>
</protein>
<sequence>MDSKCIVSKIEGEFATVEGKLSLIAGITIKDSEESKEEIESASTIDHLTIQPVSTIDDIAFVTQDLSASSEHDHEKLANITPMKRSAKSPLPDDVVLA</sequence>
<comment type="caution">
    <text evidence="2">The sequence shown here is derived from an EMBL/GenBank/DDBJ whole genome shotgun (WGS) entry which is preliminary data.</text>
</comment>
<feature type="region of interest" description="Disordered" evidence="1">
    <location>
        <begin position="67"/>
        <end position="98"/>
    </location>
</feature>
<name>A0A392N6M4_9FABA</name>